<name>A0A0W0Z4G6_LEGSP</name>
<dbReference type="AlphaFoldDB" id="A0A0W0Z4G6"/>
<dbReference type="SUPFAM" id="SSF52540">
    <property type="entry name" value="P-loop containing nucleoside triphosphate hydrolases"/>
    <property type="match status" value="1"/>
</dbReference>
<dbReference type="EMBL" id="LNYX01000014">
    <property type="protein sequence ID" value="KTD64041.1"/>
    <property type="molecule type" value="Genomic_DNA"/>
</dbReference>
<evidence type="ECO:0000313" key="2">
    <source>
        <dbReference type="EMBL" id="KTD64041.1"/>
    </source>
</evidence>
<dbReference type="RefSeq" id="WP_058483476.1">
    <property type="nucleotide sequence ID" value="NZ_CAAAII010000001.1"/>
</dbReference>
<evidence type="ECO:0000259" key="1">
    <source>
        <dbReference type="Pfam" id="PF13521"/>
    </source>
</evidence>
<dbReference type="Pfam" id="PF13521">
    <property type="entry name" value="AAA_28"/>
    <property type="match status" value="1"/>
</dbReference>
<comment type="caution">
    <text evidence="2">The sequence shown here is derived from an EMBL/GenBank/DDBJ whole genome shotgun (WGS) entry which is preliminary data.</text>
</comment>
<feature type="domain" description="NadR/Ttd14 AAA" evidence="1">
    <location>
        <begin position="8"/>
        <end position="166"/>
    </location>
</feature>
<protein>
    <submittedName>
        <fullName evidence="2">ATPase</fullName>
    </submittedName>
</protein>
<dbReference type="InterPro" id="IPR038727">
    <property type="entry name" value="NadR/Ttd14_AAA_dom"/>
</dbReference>
<reference evidence="2 3" key="1">
    <citation type="submission" date="2015-11" db="EMBL/GenBank/DDBJ databases">
        <title>Genomic analysis of 38 Legionella species identifies large and diverse effector repertoires.</title>
        <authorList>
            <person name="Burstein D."/>
            <person name="Amaro F."/>
            <person name="Zusman T."/>
            <person name="Lifshitz Z."/>
            <person name="Cohen O."/>
            <person name="Gilbert J.A."/>
            <person name="Pupko T."/>
            <person name="Shuman H.A."/>
            <person name="Segal G."/>
        </authorList>
    </citation>
    <scope>NUCLEOTIDE SEQUENCE [LARGE SCALE GENOMIC DNA]</scope>
    <source>
        <strain evidence="2 3">Mt.St.Helens-9</strain>
    </source>
</reference>
<organism evidence="2 3">
    <name type="scientific">Legionella spiritensis</name>
    <dbReference type="NCBI Taxonomy" id="452"/>
    <lineage>
        <taxon>Bacteria</taxon>
        <taxon>Pseudomonadati</taxon>
        <taxon>Pseudomonadota</taxon>
        <taxon>Gammaproteobacteria</taxon>
        <taxon>Legionellales</taxon>
        <taxon>Legionellaceae</taxon>
        <taxon>Legionella</taxon>
    </lineage>
</organism>
<dbReference type="OrthoDB" id="5638848at2"/>
<dbReference type="InterPro" id="IPR027417">
    <property type="entry name" value="P-loop_NTPase"/>
</dbReference>
<keyword evidence="3" id="KW-1185">Reference proteome</keyword>
<dbReference type="Proteomes" id="UP000054877">
    <property type="component" value="Unassembled WGS sequence"/>
</dbReference>
<accession>A0A0W0Z4G6</accession>
<dbReference type="PATRIC" id="fig|452.5.peg.1717"/>
<dbReference type="Gene3D" id="3.40.50.300">
    <property type="entry name" value="P-loop containing nucleotide triphosphate hydrolases"/>
    <property type="match status" value="1"/>
</dbReference>
<evidence type="ECO:0000313" key="3">
    <source>
        <dbReference type="Proteomes" id="UP000054877"/>
    </source>
</evidence>
<gene>
    <name evidence="2" type="ORF">Lspi_1560</name>
</gene>
<proteinExistence type="predicted"/>
<sequence>MIQTNWDIITGPPSSGKTTLINLLASMGYTTSPEVARDYINRLLQCHISLDMIQKDAWSLQRKILSIKLRKERQLPPDKKIFFDRGTPDSIAYYRFHNFPLTDAYKACSHRRYKRIFFCSGLPVERDGVRRENEDMAKLLGEYLFEAYVSLGYHPVVLPVTTVEERLNLILRHDE</sequence>